<reference evidence="4" key="2">
    <citation type="submission" date="2023-05" db="EMBL/GenBank/DDBJ databases">
        <authorList>
            <consortium name="Lawrence Berkeley National Laboratory"/>
            <person name="Steindorff A."/>
            <person name="Hensen N."/>
            <person name="Bonometti L."/>
            <person name="Westerberg I."/>
            <person name="Brannstrom I.O."/>
            <person name="Guillou S."/>
            <person name="Cros-Aarteil S."/>
            <person name="Calhoun S."/>
            <person name="Haridas S."/>
            <person name="Kuo A."/>
            <person name="Mondo S."/>
            <person name="Pangilinan J."/>
            <person name="Riley R."/>
            <person name="Labutti K."/>
            <person name="Andreopoulos B."/>
            <person name="Lipzen A."/>
            <person name="Chen C."/>
            <person name="Yanf M."/>
            <person name="Daum C."/>
            <person name="Ng V."/>
            <person name="Clum A."/>
            <person name="Ohm R."/>
            <person name="Martin F."/>
            <person name="Silar P."/>
            <person name="Natvig D."/>
            <person name="Lalanne C."/>
            <person name="Gautier V."/>
            <person name="Ament-Velasquez S.L."/>
            <person name="Kruys A."/>
            <person name="Hutchinson M.I."/>
            <person name="Powell A.J."/>
            <person name="Barry K."/>
            <person name="Miller A.N."/>
            <person name="Grigoriev I.V."/>
            <person name="Debuchy R."/>
            <person name="Gladieux P."/>
            <person name="Thoren M.H."/>
            <person name="Johannesson H."/>
        </authorList>
    </citation>
    <scope>NUCLEOTIDE SEQUENCE</scope>
    <source>
        <strain evidence="4">CBS 508.74</strain>
    </source>
</reference>
<evidence type="ECO:0000256" key="2">
    <source>
        <dbReference type="SAM" id="Phobius"/>
    </source>
</evidence>
<feature type="region of interest" description="Disordered" evidence="1">
    <location>
        <begin position="180"/>
        <end position="213"/>
    </location>
</feature>
<proteinExistence type="predicted"/>
<feature type="compositionally biased region" description="Low complexity" evidence="1">
    <location>
        <begin position="181"/>
        <end position="213"/>
    </location>
</feature>
<dbReference type="AlphaFoldDB" id="A0AAN6T765"/>
<feature type="transmembrane region" description="Helical" evidence="2">
    <location>
        <begin position="237"/>
        <end position="258"/>
    </location>
</feature>
<evidence type="ECO:0000313" key="5">
    <source>
        <dbReference type="Proteomes" id="UP001302812"/>
    </source>
</evidence>
<name>A0AAN6T765_9PEZI</name>
<feature type="signal peptide" evidence="3">
    <location>
        <begin position="1"/>
        <end position="20"/>
    </location>
</feature>
<feature type="chain" id="PRO_5042811661" evidence="3">
    <location>
        <begin position="21"/>
        <end position="259"/>
    </location>
</feature>
<keyword evidence="2" id="KW-0472">Membrane</keyword>
<dbReference type="EMBL" id="MU853376">
    <property type="protein sequence ID" value="KAK4107308.1"/>
    <property type="molecule type" value="Genomic_DNA"/>
</dbReference>
<protein>
    <submittedName>
        <fullName evidence="4">Uncharacterized protein</fullName>
    </submittedName>
</protein>
<dbReference type="Proteomes" id="UP001302812">
    <property type="component" value="Unassembled WGS sequence"/>
</dbReference>
<evidence type="ECO:0000256" key="1">
    <source>
        <dbReference type="SAM" id="MobiDB-lite"/>
    </source>
</evidence>
<keyword evidence="2" id="KW-1133">Transmembrane helix</keyword>
<dbReference type="RefSeq" id="XP_064664878.1">
    <property type="nucleotide sequence ID" value="XM_064809927.1"/>
</dbReference>
<comment type="caution">
    <text evidence="4">The sequence shown here is derived from an EMBL/GenBank/DDBJ whole genome shotgun (WGS) entry which is preliminary data.</text>
</comment>
<keyword evidence="2" id="KW-0812">Transmembrane</keyword>
<sequence length="259" mass="26900">MVSSLRILAQLVLAPLAAHGFRFSPSWQSARPTDAIDADTGRMANFRLSPPPTPGPVLPELLRRDEGRSCAYESGKLGWAFTCVDSEYTCSTSWSAGPAGVFGCCRKGATSCRIETSCLDYAAYTKGLCSTRGVSTRCCSDISSPYCNAHTLVDMRSLSLIMCDSTDTFIPLYATPTGGFSASTTKRSTSSSTTSSTTFSSSTSTDSKSQIPATTTSIPTATATAAASESNPISTGAIVGGVVSGVAILAGLVAFIAWL</sequence>
<evidence type="ECO:0000313" key="4">
    <source>
        <dbReference type="EMBL" id="KAK4107308.1"/>
    </source>
</evidence>
<keyword evidence="3" id="KW-0732">Signal</keyword>
<organism evidence="4 5">
    <name type="scientific">Canariomyces notabilis</name>
    <dbReference type="NCBI Taxonomy" id="2074819"/>
    <lineage>
        <taxon>Eukaryota</taxon>
        <taxon>Fungi</taxon>
        <taxon>Dikarya</taxon>
        <taxon>Ascomycota</taxon>
        <taxon>Pezizomycotina</taxon>
        <taxon>Sordariomycetes</taxon>
        <taxon>Sordariomycetidae</taxon>
        <taxon>Sordariales</taxon>
        <taxon>Chaetomiaceae</taxon>
        <taxon>Canariomyces</taxon>
    </lineage>
</organism>
<accession>A0AAN6T765</accession>
<dbReference type="GeneID" id="89934051"/>
<keyword evidence="5" id="KW-1185">Reference proteome</keyword>
<gene>
    <name evidence="4" type="ORF">N656DRAFT_515584</name>
</gene>
<reference evidence="4" key="1">
    <citation type="journal article" date="2023" name="Mol. Phylogenet. Evol.">
        <title>Genome-scale phylogeny and comparative genomics of the fungal order Sordariales.</title>
        <authorList>
            <person name="Hensen N."/>
            <person name="Bonometti L."/>
            <person name="Westerberg I."/>
            <person name="Brannstrom I.O."/>
            <person name="Guillou S."/>
            <person name="Cros-Aarteil S."/>
            <person name="Calhoun S."/>
            <person name="Haridas S."/>
            <person name="Kuo A."/>
            <person name="Mondo S."/>
            <person name="Pangilinan J."/>
            <person name="Riley R."/>
            <person name="LaButti K."/>
            <person name="Andreopoulos B."/>
            <person name="Lipzen A."/>
            <person name="Chen C."/>
            <person name="Yan M."/>
            <person name="Daum C."/>
            <person name="Ng V."/>
            <person name="Clum A."/>
            <person name="Steindorff A."/>
            <person name="Ohm R.A."/>
            <person name="Martin F."/>
            <person name="Silar P."/>
            <person name="Natvig D.O."/>
            <person name="Lalanne C."/>
            <person name="Gautier V."/>
            <person name="Ament-Velasquez S.L."/>
            <person name="Kruys A."/>
            <person name="Hutchinson M.I."/>
            <person name="Powell A.J."/>
            <person name="Barry K."/>
            <person name="Miller A.N."/>
            <person name="Grigoriev I.V."/>
            <person name="Debuchy R."/>
            <person name="Gladieux P."/>
            <person name="Hiltunen Thoren M."/>
            <person name="Johannesson H."/>
        </authorList>
    </citation>
    <scope>NUCLEOTIDE SEQUENCE</scope>
    <source>
        <strain evidence="4">CBS 508.74</strain>
    </source>
</reference>
<evidence type="ECO:0000256" key="3">
    <source>
        <dbReference type="SAM" id="SignalP"/>
    </source>
</evidence>